<proteinExistence type="predicted"/>
<dbReference type="EMBL" id="LR796209">
    <property type="protein sequence ID" value="CAB4127443.1"/>
    <property type="molecule type" value="Genomic_DNA"/>
</dbReference>
<name>A0A6J5L2L0_9CAUD</name>
<evidence type="ECO:0000313" key="1">
    <source>
        <dbReference type="EMBL" id="CAB4127443.1"/>
    </source>
</evidence>
<organism evidence="1">
    <name type="scientific">uncultured Caudovirales phage</name>
    <dbReference type="NCBI Taxonomy" id="2100421"/>
    <lineage>
        <taxon>Viruses</taxon>
        <taxon>Duplodnaviria</taxon>
        <taxon>Heunggongvirae</taxon>
        <taxon>Uroviricota</taxon>
        <taxon>Caudoviricetes</taxon>
        <taxon>Peduoviridae</taxon>
        <taxon>Maltschvirus</taxon>
        <taxon>Maltschvirus maltsch</taxon>
    </lineage>
</organism>
<gene>
    <name evidence="1" type="ORF">UFOVP75_199</name>
</gene>
<accession>A0A6J5L2L0</accession>
<reference evidence="1" key="1">
    <citation type="submission" date="2020-04" db="EMBL/GenBank/DDBJ databases">
        <authorList>
            <person name="Chiriac C."/>
            <person name="Salcher M."/>
            <person name="Ghai R."/>
            <person name="Kavagutti S V."/>
        </authorList>
    </citation>
    <scope>NUCLEOTIDE SEQUENCE</scope>
</reference>
<sequence>MSFIDIHCKSNDGKTEIHIYIDGDKPITVGCYGHPSTFDIVEFVTLRSGIDASYYVTDLEEHDQAWSDHRNSTMRLPQFFFAPLLAGLVDL</sequence>
<protein>
    <submittedName>
        <fullName evidence="1">Uncharacterized protein</fullName>
    </submittedName>
</protein>